<comment type="caution">
    <text evidence="2">The sequence shown here is derived from an EMBL/GenBank/DDBJ whole genome shotgun (WGS) entry which is preliminary data.</text>
</comment>
<dbReference type="Proteomes" id="UP000314294">
    <property type="component" value="Unassembled WGS sequence"/>
</dbReference>
<dbReference type="OrthoDB" id="10443988at2759"/>
<dbReference type="EMBL" id="SRLO01004735">
    <property type="protein sequence ID" value="TNN30222.1"/>
    <property type="molecule type" value="Genomic_DNA"/>
</dbReference>
<accession>A0A4Z2EPG9</accession>
<gene>
    <name evidence="2" type="ORF">EYF80_059627</name>
</gene>
<protein>
    <submittedName>
        <fullName evidence="2">Uncharacterized protein</fullName>
    </submittedName>
</protein>
<reference evidence="2 3" key="1">
    <citation type="submission" date="2019-03" db="EMBL/GenBank/DDBJ databases">
        <title>First draft genome of Liparis tanakae, snailfish: a comprehensive survey of snailfish specific genes.</title>
        <authorList>
            <person name="Kim W."/>
            <person name="Song I."/>
            <person name="Jeong J.-H."/>
            <person name="Kim D."/>
            <person name="Kim S."/>
            <person name="Ryu S."/>
            <person name="Song J.Y."/>
            <person name="Lee S.K."/>
        </authorList>
    </citation>
    <scope>NUCLEOTIDE SEQUENCE [LARGE SCALE GENOMIC DNA]</scope>
    <source>
        <tissue evidence="2">Muscle</tissue>
    </source>
</reference>
<evidence type="ECO:0000313" key="2">
    <source>
        <dbReference type="EMBL" id="TNN30222.1"/>
    </source>
</evidence>
<name>A0A4Z2EPG9_9TELE</name>
<sequence>MNVDLTLTPYSLIKINKIQSHRLHRAVIIRSKFTIKGWGAGCVCVWGGRPQLTRRVLSQEAEQSAVPSGDTRTRLTRFSWPNRTETRVPFKVSHALMGALSRNSFTHQAPRPPESLLHFLTLNDSNDSTGTGRGEGVSTGVVPEHRATGRGGGGWTDTKVLPVSDGARSRDKTSAVWPWKLCSSCPLSTSHNAQVPSPLENPLLLTCMSELVKLQPDT</sequence>
<evidence type="ECO:0000256" key="1">
    <source>
        <dbReference type="SAM" id="MobiDB-lite"/>
    </source>
</evidence>
<organism evidence="2 3">
    <name type="scientific">Liparis tanakae</name>
    <name type="common">Tanaka's snailfish</name>
    <dbReference type="NCBI Taxonomy" id="230148"/>
    <lineage>
        <taxon>Eukaryota</taxon>
        <taxon>Metazoa</taxon>
        <taxon>Chordata</taxon>
        <taxon>Craniata</taxon>
        <taxon>Vertebrata</taxon>
        <taxon>Euteleostomi</taxon>
        <taxon>Actinopterygii</taxon>
        <taxon>Neopterygii</taxon>
        <taxon>Teleostei</taxon>
        <taxon>Neoteleostei</taxon>
        <taxon>Acanthomorphata</taxon>
        <taxon>Eupercaria</taxon>
        <taxon>Perciformes</taxon>
        <taxon>Cottioidei</taxon>
        <taxon>Cottales</taxon>
        <taxon>Liparidae</taxon>
        <taxon>Liparis</taxon>
    </lineage>
</organism>
<feature type="region of interest" description="Disordered" evidence="1">
    <location>
        <begin position="127"/>
        <end position="167"/>
    </location>
</feature>
<evidence type="ECO:0000313" key="3">
    <source>
        <dbReference type="Proteomes" id="UP000314294"/>
    </source>
</evidence>
<dbReference type="AlphaFoldDB" id="A0A4Z2EPG9"/>
<proteinExistence type="predicted"/>
<keyword evidence="3" id="KW-1185">Reference proteome</keyword>